<dbReference type="PROSITE" id="PS50851">
    <property type="entry name" value="CHEW"/>
    <property type="match status" value="1"/>
</dbReference>
<dbReference type="Proteomes" id="UP001597075">
    <property type="component" value="Unassembled WGS sequence"/>
</dbReference>
<accession>A0ABD6D0L8</accession>
<evidence type="ECO:0000259" key="1">
    <source>
        <dbReference type="PROSITE" id="PS50851"/>
    </source>
</evidence>
<sequence>MSETAARSRTVQLLEFELGTETYCVDIAHVAEIVDVNDLTVLPNSASHVEGVMDLRGNTTTIVDPKVVFGIDDDGARKRIIVFDPERTADGKSVGWIVDEVDQVVEVDRDDIESSPADEDEAVKGVIKRDGDFVIWVRPTVVDA</sequence>
<dbReference type="EMBL" id="JBHUDL010000010">
    <property type="protein sequence ID" value="MFD1634583.1"/>
    <property type="molecule type" value="Genomic_DNA"/>
</dbReference>
<evidence type="ECO:0000313" key="2">
    <source>
        <dbReference type="EMBL" id="MFD1634583.1"/>
    </source>
</evidence>
<evidence type="ECO:0000313" key="3">
    <source>
        <dbReference type="Proteomes" id="UP001597075"/>
    </source>
</evidence>
<dbReference type="RefSeq" id="WP_256404826.1">
    <property type="nucleotide sequence ID" value="NZ_CP187151.1"/>
</dbReference>
<dbReference type="InterPro" id="IPR002545">
    <property type="entry name" value="CheW-lke_dom"/>
</dbReference>
<dbReference type="PANTHER" id="PTHR22617:SF23">
    <property type="entry name" value="CHEMOTAXIS PROTEIN CHEW"/>
    <property type="match status" value="1"/>
</dbReference>
<dbReference type="Gene3D" id="2.40.50.180">
    <property type="entry name" value="CheA-289, Domain 4"/>
    <property type="match status" value="1"/>
</dbReference>
<dbReference type="SMART" id="SM00260">
    <property type="entry name" value="CheW"/>
    <property type="match status" value="1"/>
</dbReference>
<dbReference type="InterPro" id="IPR036061">
    <property type="entry name" value="CheW-like_dom_sf"/>
</dbReference>
<dbReference type="Gene3D" id="2.30.30.40">
    <property type="entry name" value="SH3 Domains"/>
    <property type="match status" value="1"/>
</dbReference>
<keyword evidence="3" id="KW-1185">Reference proteome</keyword>
<organism evidence="2 3">
    <name type="scientific">Haloplanus ruber</name>
    <dbReference type="NCBI Taxonomy" id="869892"/>
    <lineage>
        <taxon>Archaea</taxon>
        <taxon>Methanobacteriati</taxon>
        <taxon>Methanobacteriota</taxon>
        <taxon>Stenosarchaea group</taxon>
        <taxon>Halobacteria</taxon>
        <taxon>Halobacteriales</taxon>
        <taxon>Haloferacaceae</taxon>
        <taxon>Haloplanus</taxon>
    </lineage>
</organism>
<dbReference type="Pfam" id="PF01584">
    <property type="entry name" value="CheW"/>
    <property type="match status" value="1"/>
</dbReference>
<reference evidence="2 3" key="1">
    <citation type="journal article" date="2019" name="Int. J. Syst. Evol. Microbiol.">
        <title>The Global Catalogue of Microorganisms (GCM) 10K type strain sequencing project: providing services to taxonomists for standard genome sequencing and annotation.</title>
        <authorList>
            <consortium name="The Broad Institute Genomics Platform"/>
            <consortium name="The Broad Institute Genome Sequencing Center for Infectious Disease"/>
            <person name="Wu L."/>
            <person name="Ma J."/>
        </authorList>
    </citation>
    <scope>NUCLEOTIDE SEQUENCE [LARGE SCALE GENOMIC DNA]</scope>
    <source>
        <strain evidence="2 3">CGMCC 1.10594</strain>
    </source>
</reference>
<dbReference type="AlphaFoldDB" id="A0ABD6D0L8"/>
<gene>
    <name evidence="2" type="ORF">ACFSBJ_12700</name>
</gene>
<dbReference type="SUPFAM" id="SSF50341">
    <property type="entry name" value="CheW-like"/>
    <property type="match status" value="1"/>
</dbReference>
<dbReference type="PANTHER" id="PTHR22617">
    <property type="entry name" value="CHEMOTAXIS SENSOR HISTIDINE KINASE-RELATED"/>
    <property type="match status" value="1"/>
</dbReference>
<feature type="domain" description="CheW-like" evidence="1">
    <location>
        <begin position="10"/>
        <end position="144"/>
    </location>
</feature>
<proteinExistence type="predicted"/>
<name>A0ABD6D0L8_9EURY</name>
<protein>
    <submittedName>
        <fullName evidence="2">Chemotaxis protein CheW</fullName>
    </submittedName>
</protein>
<dbReference type="InterPro" id="IPR039315">
    <property type="entry name" value="CheW"/>
</dbReference>
<comment type="caution">
    <text evidence="2">The sequence shown here is derived from an EMBL/GenBank/DDBJ whole genome shotgun (WGS) entry which is preliminary data.</text>
</comment>